<reference evidence="2" key="2">
    <citation type="submission" date="2023-01" db="EMBL/GenBank/DDBJ databases">
        <title>Draft genome sequence of Sneathiella chinensis strain NBRC 103408.</title>
        <authorList>
            <person name="Sun Q."/>
            <person name="Mori K."/>
        </authorList>
    </citation>
    <scope>NUCLEOTIDE SEQUENCE</scope>
    <source>
        <strain evidence="2">NBRC 103408</strain>
    </source>
</reference>
<dbReference type="InterPro" id="IPR038696">
    <property type="entry name" value="IalB_sf"/>
</dbReference>
<sequence length="175" mass="19224">MVKSLFKNILSPLAGIGLIVSASVAVANEADPRSIGIFKDWQAYTWLENGEKVCYMLSRPTKSLPKNANRGDIYLMITHRPKSKSKEEISHVTGYPYKDQSTVKFTVGNQNFILATDEDVAWVPDGESDAKLINAFRNGSKLTVTGTSSRGTVTTDSYSLQGFTAAHKQIRKSCS</sequence>
<dbReference type="Gene3D" id="2.60.40.1880">
    <property type="entry name" value="Invasion associated locus B (IalB) protein"/>
    <property type="match status" value="1"/>
</dbReference>
<reference evidence="2" key="1">
    <citation type="journal article" date="2014" name="Int. J. Syst. Evol. Microbiol.">
        <title>Complete genome of a new Firmicutes species belonging to the dominant human colonic microbiota ('Ruminococcus bicirculans') reveals two chromosomes and a selective capacity to utilize plant glucans.</title>
        <authorList>
            <consortium name="NISC Comparative Sequencing Program"/>
            <person name="Wegmann U."/>
            <person name="Louis P."/>
            <person name="Goesmann A."/>
            <person name="Henrissat B."/>
            <person name="Duncan S.H."/>
            <person name="Flint H.J."/>
        </authorList>
    </citation>
    <scope>NUCLEOTIDE SEQUENCE</scope>
    <source>
        <strain evidence="2">NBRC 103408</strain>
    </source>
</reference>
<evidence type="ECO:0000313" key="2">
    <source>
        <dbReference type="EMBL" id="GLQ07948.1"/>
    </source>
</evidence>
<organism evidence="2 3">
    <name type="scientific">Sneathiella chinensis</name>
    <dbReference type="NCBI Taxonomy" id="349750"/>
    <lineage>
        <taxon>Bacteria</taxon>
        <taxon>Pseudomonadati</taxon>
        <taxon>Pseudomonadota</taxon>
        <taxon>Alphaproteobacteria</taxon>
        <taxon>Sneathiellales</taxon>
        <taxon>Sneathiellaceae</taxon>
        <taxon>Sneathiella</taxon>
    </lineage>
</organism>
<accession>A0ABQ5U8E4</accession>
<dbReference type="InterPro" id="IPR010642">
    <property type="entry name" value="Invasion_prot_B"/>
</dbReference>
<protein>
    <submittedName>
        <fullName evidence="2">Uncharacterized protein</fullName>
    </submittedName>
</protein>
<name>A0ABQ5U8E4_9PROT</name>
<dbReference type="Proteomes" id="UP001161409">
    <property type="component" value="Unassembled WGS sequence"/>
</dbReference>
<keyword evidence="1" id="KW-0732">Signal</keyword>
<feature type="chain" id="PRO_5045984546" evidence="1">
    <location>
        <begin position="28"/>
        <end position="175"/>
    </location>
</feature>
<keyword evidence="3" id="KW-1185">Reference proteome</keyword>
<comment type="caution">
    <text evidence="2">The sequence shown here is derived from an EMBL/GenBank/DDBJ whole genome shotgun (WGS) entry which is preliminary data.</text>
</comment>
<feature type="signal peptide" evidence="1">
    <location>
        <begin position="1"/>
        <end position="27"/>
    </location>
</feature>
<evidence type="ECO:0000256" key="1">
    <source>
        <dbReference type="SAM" id="SignalP"/>
    </source>
</evidence>
<evidence type="ECO:0000313" key="3">
    <source>
        <dbReference type="Proteomes" id="UP001161409"/>
    </source>
</evidence>
<proteinExistence type="predicted"/>
<dbReference type="EMBL" id="BSNF01000010">
    <property type="protein sequence ID" value="GLQ07948.1"/>
    <property type="molecule type" value="Genomic_DNA"/>
</dbReference>
<dbReference type="Pfam" id="PF06776">
    <property type="entry name" value="IalB"/>
    <property type="match status" value="1"/>
</dbReference>
<dbReference type="RefSeq" id="WP_169561928.1">
    <property type="nucleotide sequence ID" value="NZ_BSNF01000010.1"/>
</dbReference>
<gene>
    <name evidence="2" type="ORF">GCM10007924_31700</name>
</gene>